<dbReference type="OrthoDB" id="9937816at2"/>
<keyword evidence="1" id="KW-0812">Transmembrane</keyword>
<evidence type="ECO:0000313" key="3">
    <source>
        <dbReference type="Proteomes" id="UP000199400"/>
    </source>
</evidence>
<accession>A0A1I2BKM9</accession>
<evidence type="ECO:0000313" key="2">
    <source>
        <dbReference type="EMBL" id="SFE56751.1"/>
    </source>
</evidence>
<keyword evidence="1" id="KW-1133">Transmembrane helix</keyword>
<proteinExistence type="predicted"/>
<dbReference type="STRING" id="54.SAMN02745121_04737"/>
<gene>
    <name evidence="2" type="ORF">SAMN02745121_04737</name>
</gene>
<reference evidence="3" key="1">
    <citation type="submission" date="2016-10" db="EMBL/GenBank/DDBJ databases">
        <authorList>
            <person name="Varghese N."/>
            <person name="Submissions S."/>
        </authorList>
    </citation>
    <scope>NUCLEOTIDE SEQUENCE [LARGE SCALE GENOMIC DNA]</scope>
    <source>
        <strain evidence="3">ATCC 25963</strain>
    </source>
</reference>
<feature type="transmembrane region" description="Helical" evidence="1">
    <location>
        <begin position="105"/>
        <end position="124"/>
    </location>
</feature>
<name>A0A1I2BKM9_9BACT</name>
<feature type="transmembrane region" description="Helical" evidence="1">
    <location>
        <begin position="12"/>
        <end position="29"/>
    </location>
</feature>
<evidence type="ECO:0008006" key="4">
    <source>
        <dbReference type="Google" id="ProtNLM"/>
    </source>
</evidence>
<dbReference type="RefSeq" id="WP_096326303.1">
    <property type="nucleotide sequence ID" value="NZ_FOMX01000015.1"/>
</dbReference>
<dbReference type="AlphaFoldDB" id="A0A1I2BKM9"/>
<sequence>MFWQALFDPFSILVLAAALAMTALSLGWLRGAARQRDVLAGGLIVLRKIGAQLAEDHPIRRRLESAPVVDLSFEELARLLSGQQVEPAARTLIRLGERIGWVERFAQLSVHLGILGTVFALVSADPTDLEGFRARLPMALGTTFWGLIGAIALSLVAGACESLLERASQHVREALLEGLEQRPEEAGP</sequence>
<organism evidence="2 3">
    <name type="scientific">Nannocystis exedens</name>
    <dbReference type="NCBI Taxonomy" id="54"/>
    <lineage>
        <taxon>Bacteria</taxon>
        <taxon>Pseudomonadati</taxon>
        <taxon>Myxococcota</taxon>
        <taxon>Polyangia</taxon>
        <taxon>Nannocystales</taxon>
        <taxon>Nannocystaceae</taxon>
        <taxon>Nannocystis</taxon>
    </lineage>
</organism>
<protein>
    <recommendedName>
        <fullName evidence="4">MotA/TolQ/ExbB proton channel family protein</fullName>
    </recommendedName>
</protein>
<keyword evidence="1" id="KW-0472">Membrane</keyword>
<feature type="transmembrane region" description="Helical" evidence="1">
    <location>
        <begin position="144"/>
        <end position="164"/>
    </location>
</feature>
<dbReference type="Proteomes" id="UP000199400">
    <property type="component" value="Unassembled WGS sequence"/>
</dbReference>
<evidence type="ECO:0000256" key="1">
    <source>
        <dbReference type="SAM" id="Phobius"/>
    </source>
</evidence>
<dbReference type="EMBL" id="FOMX01000015">
    <property type="protein sequence ID" value="SFE56751.1"/>
    <property type="molecule type" value="Genomic_DNA"/>
</dbReference>
<keyword evidence="3" id="KW-1185">Reference proteome</keyword>
<dbReference type="GO" id="GO:0015031">
    <property type="term" value="P:protein transport"/>
    <property type="evidence" value="ECO:0007669"/>
    <property type="project" value="UniProtKB-KW"/>
</dbReference>
<dbReference type="GO" id="GO:0005886">
    <property type="term" value="C:plasma membrane"/>
    <property type="evidence" value="ECO:0007669"/>
    <property type="project" value="UniProtKB-SubCell"/>
</dbReference>